<evidence type="ECO:0000256" key="8">
    <source>
        <dbReference type="ARBA" id="ARBA00023012"/>
    </source>
</evidence>
<proteinExistence type="predicted"/>
<feature type="transmembrane region" description="Helical" evidence="9">
    <location>
        <begin position="205"/>
        <end position="227"/>
    </location>
</feature>
<feature type="transmembrane region" description="Helical" evidence="9">
    <location>
        <begin position="239"/>
        <end position="259"/>
    </location>
</feature>
<evidence type="ECO:0000256" key="4">
    <source>
        <dbReference type="ARBA" id="ARBA00022679"/>
    </source>
</evidence>
<feature type="transmembrane region" description="Helical" evidence="9">
    <location>
        <begin position="330"/>
        <end position="347"/>
    </location>
</feature>
<dbReference type="CDD" id="cd16917">
    <property type="entry name" value="HATPase_UhpB-NarQ-NarX-like"/>
    <property type="match status" value="1"/>
</dbReference>
<comment type="catalytic activity">
    <reaction evidence="1">
        <text>ATP + protein L-histidine = ADP + protein N-phospho-L-histidine.</text>
        <dbReference type="EC" id="2.7.13.3"/>
    </reaction>
</comment>
<dbReference type="PANTHER" id="PTHR24421:SF10">
    <property type="entry name" value="NITRATE_NITRITE SENSOR PROTEIN NARQ"/>
    <property type="match status" value="1"/>
</dbReference>
<evidence type="ECO:0000256" key="7">
    <source>
        <dbReference type="ARBA" id="ARBA00022840"/>
    </source>
</evidence>
<dbReference type="InterPro" id="IPR036890">
    <property type="entry name" value="HATPase_C_sf"/>
</dbReference>
<keyword evidence="9" id="KW-1133">Transmembrane helix</keyword>
<organism evidence="11 12">
    <name type="scientific">Jatrophihabitans cynanchi</name>
    <dbReference type="NCBI Taxonomy" id="2944128"/>
    <lineage>
        <taxon>Bacteria</taxon>
        <taxon>Bacillati</taxon>
        <taxon>Actinomycetota</taxon>
        <taxon>Actinomycetes</taxon>
        <taxon>Jatrophihabitantales</taxon>
        <taxon>Jatrophihabitantaceae</taxon>
        <taxon>Jatrophihabitans</taxon>
    </lineage>
</organism>
<dbReference type="SUPFAM" id="SSF55874">
    <property type="entry name" value="ATPase domain of HSP90 chaperone/DNA topoisomerase II/histidine kinase"/>
    <property type="match status" value="1"/>
</dbReference>
<evidence type="ECO:0000256" key="2">
    <source>
        <dbReference type="ARBA" id="ARBA00012438"/>
    </source>
</evidence>
<feature type="domain" description="Histidine kinase/HSP90-like ATPase" evidence="10">
    <location>
        <begin position="597"/>
        <end position="689"/>
    </location>
</feature>
<feature type="transmembrane region" description="Helical" evidence="9">
    <location>
        <begin position="34"/>
        <end position="55"/>
    </location>
</feature>
<evidence type="ECO:0000313" key="12">
    <source>
        <dbReference type="Proteomes" id="UP001164693"/>
    </source>
</evidence>
<keyword evidence="9" id="KW-0812">Transmembrane</keyword>
<keyword evidence="12" id="KW-1185">Reference proteome</keyword>
<name>A0ABY7JSD0_9ACTN</name>
<evidence type="ECO:0000313" key="11">
    <source>
        <dbReference type="EMBL" id="WAX55464.1"/>
    </source>
</evidence>
<dbReference type="SMART" id="SM00387">
    <property type="entry name" value="HATPase_c"/>
    <property type="match status" value="1"/>
</dbReference>
<dbReference type="Gene3D" id="1.20.5.1930">
    <property type="match status" value="1"/>
</dbReference>
<keyword evidence="8" id="KW-0902">Two-component regulatory system</keyword>
<dbReference type="InterPro" id="IPR050482">
    <property type="entry name" value="Sensor_HK_TwoCompSys"/>
</dbReference>
<evidence type="ECO:0000256" key="5">
    <source>
        <dbReference type="ARBA" id="ARBA00022741"/>
    </source>
</evidence>
<dbReference type="Pfam" id="PF02518">
    <property type="entry name" value="HATPase_c"/>
    <property type="match status" value="1"/>
</dbReference>
<dbReference type="Proteomes" id="UP001164693">
    <property type="component" value="Chromosome"/>
</dbReference>
<dbReference type="PANTHER" id="PTHR24421">
    <property type="entry name" value="NITRATE/NITRITE SENSOR PROTEIN NARX-RELATED"/>
    <property type="match status" value="1"/>
</dbReference>
<dbReference type="GO" id="GO:0016301">
    <property type="term" value="F:kinase activity"/>
    <property type="evidence" value="ECO:0007669"/>
    <property type="project" value="UniProtKB-KW"/>
</dbReference>
<sequence length="695" mass="74126">MIAMTTVVEGVAAAARVPGRGAPGHRHATNTARAVAVFVPLLLVAYVVLHVHTGYSDLTSWWLGDVALSATLLVPGVLIVGKRPDNAIGWLLLLASVSTAVAGAGREYLAFGFVGGTAPGYLWIGWFTDSIYMLSMGTLPLVLMLFPDGHAMSRRARTLLLLPLVSMALGVFGALFFADRDGVDVQGRRLYNPARHWLPAWVSDAAMNLSTLLFFASVVVSICLLVVRYRRSGTEARLQMKWVVWAGAIGVVELATELIPNNQLSQVTGPIASALLTASVCIAILRHRLFDIDLVINRTLVFLALTAGVVGGYVGVVALLSAALGQPVRIGTGVIATALLAIAFAPARNRVQRGVDRLMYGERRNPYGVMTQLGLRLERSDQHGELAVVVDTVTQALKLPYAAILDAHGLLLAESGLARGAPYVEPLSYQGVAVGQLAVGTRGSRVGFSRDERRLIADLARQIGAAMHAVGLSRDLQASRERLVNAKEEERRRLRRDLHDGLGPKLAALALKLDAARSLVDGRPEQSKQVLAQVKADIRGTIEDIRQLVYGLRPPALDELGLVGALRECVERFGSGSGSEPAMTVHAPAALPPLPAAAEVAVYWIVNEAVTNVVRHASARHCEVRLELAEGAVLVSVADDGIGLPANWRAGVGTSSMAERAAELGGTLTMRRAPRGTGTRIDVTLPVRTAAIRDE</sequence>
<feature type="transmembrane region" description="Helical" evidence="9">
    <location>
        <begin position="124"/>
        <end position="146"/>
    </location>
</feature>
<feature type="transmembrane region" description="Helical" evidence="9">
    <location>
        <begin position="158"/>
        <end position="178"/>
    </location>
</feature>
<feature type="transmembrane region" description="Helical" evidence="9">
    <location>
        <begin position="301"/>
        <end position="324"/>
    </location>
</feature>
<keyword evidence="3" id="KW-0597">Phosphoprotein</keyword>
<feature type="transmembrane region" description="Helical" evidence="9">
    <location>
        <begin position="61"/>
        <end position="80"/>
    </location>
</feature>
<evidence type="ECO:0000256" key="9">
    <source>
        <dbReference type="SAM" id="Phobius"/>
    </source>
</evidence>
<reference evidence="11" key="1">
    <citation type="submission" date="2022-05" db="EMBL/GenBank/DDBJ databases">
        <title>Jatrophihabitans sp. SB3-54 whole genome sequence.</title>
        <authorList>
            <person name="Suh M.K."/>
            <person name="Eom M.K."/>
            <person name="Kim J.S."/>
            <person name="Kim H.S."/>
            <person name="Do H.E."/>
            <person name="Shin Y.K."/>
            <person name="Lee J.-S."/>
        </authorList>
    </citation>
    <scope>NUCLEOTIDE SEQUENCE</scope>
    <source>
        <strain evidence="11">SB3-54</strain>
    </source>
</reference>
<dbReference type="RefSeq" id="WP_269441977.1">
    <property type="nucleotide sequence ID" value="NZ_CP097463.1"/>
</dbReference>
<keyword evidence="4" id="KW-0808">Transferase</keyword>
<keyword evidence="9" id="KW-0472">Membrane</keyword>
<dbReference type="InterPro" id="IPR003594">
    <property type="entry name" value="HATPase_dom"/>
</dbReference>
<dbReference type="EC" id="2.7.13.3" evidence="2"/>
<feature type="transmembrane region" description="Helical" evidence="9">
    <location>
        <begin position="271"/>
        <end position="289"/>
    </location>
</feature>
<evidence type="ECO:0000259" key="10">
    <source>
        <dbReference type="SMART" id="SM00387"/>
    </source>
</evidence>
<evidence type="ECO:0000256" key="1">
    <source>
        <dbReference type="ARBA" id="ARBA00000085"/>
    </source>
</evidence>
<evidence type="ECO:0000256" key="3">
    <source>
        <dbReference type="ARBA" id="ARBA00022553"/>
    </source>
</evidence>
<protein>
    <recommendedName>
        <fullName evidence="2">histidine kinase</fullName>
        <ecNumber evidence="2">2.7.13.3</ecNumber>
    </recommendedName>
</protein>
<keyword evidence="5" id="KW-0547">Nucleotide-binding</keyword>
<dbReference type="EMBL" id="CP097463">
    <property type="protein sequence ID" value="WAX55464.1"/>
    <property type="molecule type" value="Genomic_DNA"/>
</dbReference>
<dbReference type="Pfam" id="PF07730">
    <property type="entry name" value="HisKA_3"/>
    <property type="match status" value="1"/>
</dbReference>
<keyword evidence="7" id="KW-0067">ATP-binding</keyword>
<feature type="transmembrane region" description="Helical" evidence="9">
    <location>
        <begin position="87"/>
        <end position="104"/>
    </location>
</feature>
<dbReference type="InterPro" id="IPR011712">
    <property type="entry name" value="Sig_transdc_His_kin_sub3_dim/P"/>
</dbReference>
<keyword evidence="6 11" id="KW-0418">Kinase</keyword>
<dbReference type="Gene3D" id="3.30.565.10">
    <property type="entry name" value="Histidine kinase-like ATPase, C-terminal domain"/>
    <property type="match status" value="1"/>
</dbReference>
<gene>
    <name evidence="11" type="ORF">M6B22_13015</name>
</gene>
<evidence type="ECO:0000256" key="6">
    <source>
        <dbReference type="ARBA" id="ARBA00022777"/>
    </source>
</evidence>
<accession>A0ABY7JSD0</accession>